<protein>
    <submittedName>
        <fullName evidence="1">Uncharacterized protein</fullName>
    </submittedName>
</protein>
<accession>A0A1Y2SDR2</accession>
<evidence type="ECO:0000313" key="2">
    <source>
        <dbReference type="Proteomes" id="UP000194350"/>
    </source>
</evidence>
<dbReference type="AlphaFoldDB" id="A0A1Y2SDR2"/>
<keyword evidence="2" id="KW-1185">Reference proteome</keyword>
<comment type="caution">
    <text evidence="1">The sequence shown here is derived from an EMBL/GenBank/DDBJ whole genome shotgun (WGS) entry which is preliminary data.</text>
</comment>
<evidence type="ECO:0000313" key="1">
    <source>
        <dbReference type="EMBL" id="OTA15666.1"/>
    </source>
</evidence>
<dbReference type="STRING" id="351656.Xvie_02519"/>
<gene>
    <name evidence="1" type="ORF">Xvie_02519</name>
</gene>
<dbReference type="Proteomes" id="UP000194350">
    <property type="component" value="Unassembled WGS sequence"/>
</dbReference>
<dbReference type="EMBL" id="MUBJ01000013">
    <property type="protein sequence ID" value="OTA15666.1"/>
    <property type="molecule type" value="Genomic_DNA"/>
</dbReference>
<name>A0A1Y2SDR2_9GAMM</name>
<organism evidence="1 2">
    <name type="scientific">Xenorhabdus vietnamensis</name>
    <dbReference type="NCBI Taxonomy" id="351656"/>
    <lineage>
        <taxon>Bacteria</taxon>
        <taxon>Pseudomonadati</taxon>
        <taxon>Pseudomonadota</taxon>
        <taxon>Gammaproteobacteria</taxon>
        <taxon>Enterobacterales</taxon>
        <taxon>Morganellaceae</taxon>
        <taxon>Xenorhabdus</taxon>
    </lineage>
</organism>
<sequence length="45" mass="5620">MNRKYNMLLFILNYGKNNLIKHYHMRILSILHNKLSCDERIKYHE</sequence>
<reference evidence="1 2" key="1">
    <citation type="submission" date="2016-10" db="EMBL/GenBank/DDBJ databases">
        <title>Systematic genetic and metabolomic analysis of Xenorhabdus and Photorhabdus spp., highlights the requirements for a dual symbiotic and pathogenic life style.</title>
        <authorList>
            <person name="Tobias N.J."/>
            <person name="Wolff H."/>
            <person name="Djahanschiri B."/>
            <person name="Pidot S.J."/>
            <person name="Stinear T.P."/>
            <person name="Ebersberger I."/>
            <person name="Bode H.B."/>
        </authorList>
    </citation>
    <scope>NUCLEOTIDE SEQUENCE [LARGE SCALE GENOMIC DNA]</scope>
    <source>
        <strain evidence="1 2">DSM 22392</strain>
    </source>
</reference>
<proteinExistence type="predicted"/>